<keyword evidence="7" id="KW-1185">Reference proteome</keyword>
<feature type="transmembrane region" description="Helical" evidence="4">
    <location>
        <begin position="242"/>
        <end position="266"/>
    </location>
</feature>
<feature type="transmembrane region" description="Helical" evidence="4">
    <location>
        <begin position="169"/>
        <end position="190"/>
    </location>
</feature>
<dbReference type="PANTHER" id="PTHR11360:SF234">
    <property type="entry name" value="MFS-TYPE TRANSPORTER DBAD-RELATED"/>
    <property type="match status" value="1"/>
</dbReference>
<accession>A0ABQ8GGE0</accession>
<organism evidence="6 7">
    <name type="scientific">Macrophomina phaseolina</name>
    <dbReference type="NCBI Taxonomy" id="35725"/>
    <lineage>
        <taxon>Eukaryota</taxon>
        <taxon>Fungi</taxon>
        <taxon>Dikarya</taxon>
        <taxon>Ascomycota</taxon>
        <taxon>Pezizomycotina</taxon>
        <taxon>Dothideomycetes</taxon>
        <taxon>Dothideomycetes incertae sedis</taxon>
        <taxon>Botryosphaeriales</taxon>
        <taxon>Botryosphaeriaceae</taxon>
        <taxon>Macrophomina</taxon>
    </lineage>
</organism>
<keyword evidence="4" id="KW-0812">Transmembrane</keyword>
<name>A0ABQ8GGE0_9PEZI</name>
<feature type="transmembrane region" description="Helical" evidence="4">
    <location>
        <begin position="82"/>
        <end position="101"/>
    </location>
</feature>
<feature type="region of interest" description="Disordered" evidence="3">
    <location>
        <begin position="1"/>
        <end position="31"/>
    </location>
</feature>
<dbReference type="InterPro" id="IPR011701">
    <property type="entry name" value="MFS"/>
</dbReference>
<feature type="transmembrane region" description="Helical" evidence="4">
    <location>
        <begin position="317"/>
        <end position="335"/>
    </location>
</feature>
<protein>
    <submittedName>
        <fullName evidence="6">Major facilitator superfamily domain-containing protein</fullName>
    </submittedName>
</protein>
<dbReference type="Gene3D" id="1.20.1250.20">
    <property type="entry name" value="MFS general substrate transporter like domains"/>
    <property type="match status" value="2"/>
</dbReference>
<dbReference type="PROSITE" id="PS50850">
    <property type="entry name" value="MFS"/>
    <property type="match status" value="1"/>
</dbReference>
<feature type="transmembrane region" description="Helical" evidence="4">
    <location>
        <begin position="50"/>
        <end position="70"/>
    </location>
</feature>
<feature type="transmembrane region" description="Helical" evidence="4">
    <location>
        <begin position="380"/>
        <end position="401"/>
    </location>
</feature>
<dbReference type="InterPro" id="IPR020846">
    <property type="entry name" value="MFS_dom"/>
</dbReference>
<proteinExistence type="inferred from homology"/>
<comment type="caution">
    <text evidence="6">The sequence shown here is derived from an EMBL/GenBank/DDBJ whole genome shotgun (WGS) entry which is preliminary data.</text>
</comment>
<feature type="transmembrane region" description="Helical" evidence="4">
    <location>
        <begin position="113"/>
        <end position="130"/>
    </location>
</feature>
<comment type="subcellular location">
    <subcellularLocation>
        <location evidence="1">Membrane</location>
        <topology evidence="1">Multi-pass membrane protein</topology>
    </subcellularLocation>
</comment>
<dbReference type="Pfam" id="PF07690">
    <property type="entry name" value="MFS_1"/>
    <property type="match status" value="1"/>
</dbReference>
<dbReference type="SUPFAM" id="SSF103473">
    <property type="entry name" value="MFS general substrate transporter"/>
    <property type="match status" value="1"/>
</dbReference>
<evidence type="ECO:0000256" key="2">
    <source>
        <dbReference type="ARBA" id="ARBA00006727"/>
    </source>
</evidence>
<keyword evidence="4" id="KW-0472">Membrane</keyword>
<feature type="transmembrane region" description="Helical" evidence="4">
    <location>
        <begin position="286"/>
        <end position="305"/>
    </location>
</feature>
<feature type="domain" description="Major facilitator superfamily (MFS) profile" evidence="5">
    <location>
        <begin position="42"/>
        <end position="446"/>
    </location>
</feature>
<feature type="transmembrane region" description="Helical" evidence="4">
    <location>
        <begin position="136"/>
        <end position="157"/>
    </location>
</feature>
<dbReference type="EMBL" id="JAGTJR010000008">
    <property type="protein sequence ID" value="KAH7055529.1"/>
    <property type="molecule type" value="Genomic_DNA"/>
</dbReference>
<comment type="similarity">
    <text evidence="2">Belongs to the major facilitator superfamily. Monocarboxylate porter (TC 2.A.1.13) family.</text>
</comment>
<feature type="transmembrane region" description="Helical" evidence="4">
    <location>
        <begin position="202"/>
        <end position="221"/>
    </location>
</feature>
<evidence type="ECO:0000256" key="4">
    <source>
        <dbReference type="SAM" id="Phobius"/>
    </source>
</evidence>
<dbReference type="Proteomes" id="UP000774617">
    <property type="component" value="Unassembled WGS sequence"/>
</dbReference>
<reference evidence="6 7" key="1">
    <citation type="journal article" date="2021" name="Nat. Commun.">
        <title>Genetic determinants of endophytism in the Arabidopsis root mycobiome.</title>
        <authorList>
            <person name="Mesny F."/>
            <person name="Miyauchi S."/>
            <person name="Thiergart T."/>
            <person name="Pickel B."/>
            <person name="Atanasova L."/>
            <person name="Karlsson M."/>
            <person name="Huettel B."/>
            <person name="Barry K.W."/>
            <person name="Haridas S."/>
            <person name="Chen C."/>
            <person name="Bauer D."/>
            <person name="Andreopoulos W."/>
            <person name="Pangilinan J."/>
            <person name="LaButti K."/>
            <person name="Riley R."/>
            <person name="Lipzen A."/>
            <person name="Clum A."/>
            <person name="Drula E."/>
            <person name="Henrissat B."/>
            <person name="Kohler A."/>
            <person name="Grigoriev I.V."/>
            <person name="Martin F.M."/>
            <person name="Hacquard S."/>
        </authorList>
    </citation>
    <scope>NUCLEOTIDE SEQUENCE [LARGE SCALE GENOMIC DNA]</scope>
    <source>
        <strain evidence="6 7">MPI-SDFR-AT-0080</strain>
    </source>
</reference>
<gene>
    <name evidence="6" type="ORF">B0J12DRAFT_596075</name>
</gene>
<sequence length="446" mass="46945">MASEDPESQSSNKCSLSLAGKEPEVDSTDRQALVPPNGGVRAWACVAGSFLLQFCSFGYVNACGVFQYYYQDSLLADQSSSSLAWITTLQVFLLFMFGPFVGKLIDAHGCRKILGPFSLLAVLSVCMLSLCKTYWQVMLAQGVAFGFATSGLSLPAMTLATQWFSTKRGLAVGVVSCGSSLGGVVFPLIIPRLVSEVGFAAAVRWVALLQGILLAAANVLCSTPFPPKGRQRKGEESGSRKVGLKAFLSWPWLFFVLGCFFTMWGLFAPLNYLPEMAAAKGMDERLAQYTLAIANAGSVIGRVLPGWMSDHVGTFNVMTAVSSLSGVLVLAFWLPLQRADNPADAGIIVFALLYGFCSGGFVSLGAPCVVSLAEGRLEEIGLRLGAFCLAIALGALTGLPIEGAVRDGAGGWVGLMVFAGVAMLVGGGCHGVARGLKAGWAIGRKV</sequence>
<keyword evidence="4" id="KW-1133">Transmembrane helix</keyword>
<evidence type="ECO:0000259" key="5">
    <source>
        <dbReference type="PROSITE" id="PS50850"/>
    </source>
</evidence>
<evidence type="ECO:0000256" key="1">
    <source>
        <dbReference type="ARBA" id="ARBA00004141"/>
    </source>
</evidence>
<dbReference type="InterPro" id="IPR050327">
    <property type="entry name" value="Proton-linked_MCT"/>
</dbReference>
<feature type="transmembrane region" description="Helical" evidence="4">
    <location>
        <begin position="413"/>
        <end position="436"/>
    </location>
</feature>
<evidence type="ECO:0000313" key="6">
    <source>
        <dbReference type="EMBL" id="KAH7055529.1"/>
    </source>
</evidence>
<evidence type="ECO:0000313" key="7">
    <source>
        <dbReference type="Proteomes" id="UP000774617"/>
    </source>
</evidence>
<evidence type="ECO:0000256" key="3">
    <source>
        <dbReference type="SAM" id="MobiDB-lite"/>
    </source>
</evidence>
<dbReference type="PANTHER" id="PTHR11360">
    <property type="entry name" value="MONOCARBOXYLATE TRANSPORTER"/>
    <property type="match status" value="1"/>
</dbReference>
<feature type="transmembrane region" description="Helical" evidence="4">
    <location>
        <begin position="347"/>
        <end position="373"/>
    </location>
</feature>
<dbReference type="InterPro" id="IPR036259">
    <property type="entry name" value="MFS_trans_sf"/>
</dbReference>